<organism evidence="2">
    <name type="scientific">Anopheles sinensis</name>
    <name type="common">Mosquito</name>
    <dbReference type="NCBI Taxonomy" id="74873"/>
    <lineage>
        <taxon>Eukaryota</taxon>
        <taxon>Metazoa</taxon>
        <taxon>Ecdysozoa</taxon>
        <taxon>Arthropoda</taxon>
        <taxon>Hexapoda</taxon>
        <taxon>Insecta</taxon>
        <taxon>Pterygota</taxon>
        <taxon>Neoptera</taxon>
        <taxon>Endopterygota</taxon>
        <taxon>Diptera</taxon>
        <taxon>Nematocera</taxon>
        <taxon>Culicoidea</taxon>
        <taxon>Culicidae</taxon>
        <taxon>Anophelinae</taxon>
        <taxon>Anopheles</taxon>
    </lineage>
</organism>
<evidence type="ECO:0000256" key="1">
    <source>
        <dbReference type="SAM" id="MobiDB-lite"/>
    </source>
</evidence>
<reference evidence="2 4" key="1">
    <citation type="journal article" date="2014" name="BMC Genomics">
        <title>Genome sequence of Anopheles sinensis provides insight into genetics basis of mosquito competence for malaria parasites.</title>
        <authorList>
            <person name="Zhou D."/>
            <person name="Zhang D."/>
            <person name="Ding G."/>
            <person name="Shi L."/>
            <person name="Hou Q."/>
            <person name="Ye Y."/>
            <person name="Xu Y."/>
            <person name="Zhou H."/>
            <person name="Xiong C."/>
            <person name="Li S."/>
            <person name="Yu J."/>
            <person name="Hong S."/>
            <person name="Yu X."/>
            <person name="Zou P."/>
            <person name="Chen C."/>
            <person name="Chang X."/>
            <person name="Wang W."/>
            <person name="Lv Y."/>
            <person name="Sun Y."/>
            <person name="Ma L."/>
            <person name="Shen B."/>
            <person name="Zhu C."/>
        </authorList>
    </citation>
    <scope>NUCLEOTIDE SEQUENCE [LARGE SCALE GENOMIC DNA]</scope>
</reference>
<evidence type="ECO:0000313" key="2">
    <source>
        <dbReference type="EMBL" id="KFB40822.1"/>
    </source>
</evidence>
<protein>
    <submittedName>
        <fullName evidence="2 3">Uncharacterized protein</fullName>
    </submittedName>
</protein>
<dbReference type="EMBL" id="KE525037">
    <property type="protein sequence ID" value="KFB40822.1"/>
    <property type="molecule type" value="Genomic_DNA"/>
</dbReference>
<proteinExistence type="predicted"/>
<dbReference type="EnsemblMetazoa" id="ASIC008345-RA">
    <property type="protein sequence ID" value="ASIC008345-PA"/>
    <property type="gene ID" value="ASIC008345"/>
</dbReference>
<accession>A0A084VS78</accession>
<dbReference type="VEuPathDB" id="VectorBase:ASIC008345"/>
<dbReference type="AlphaFoldDB" id="A0A084VS78"/>
<name>A0A084VS78_ANOSI</name>
<evidence type="ECO:0000313" key="4">
    <source>
        <dbReference type="Proteomes" id="UP000030765"/>
    </source>
</evidence>
<sequence>MTHAVNAPFDADGEVMRHPFSPCEDTPVVPARNSRRKAESLTFAAGVTVKVNQCVIISRTEPASEAWLPD</sequence>
<feature type="region of interest" description="Disordered" evidence="1">
    <location>
        <begin position="1"/>
        <end position="21"/>
    </location>
</feature>
<gene>
    <name evidence="2" type="ORF">ZHAS_00008345</name>
</gene>
<evidence type="ECO:0000313" key="3">
    <source>
        <dbReference type="EnsemblMetazoa" id="ASIC008345-PA"/>
    </source>
</evidence>
<dbReference type="EMBL" id="ATLV01015839">
    <property type="status" value="NOT_ANNOTATED_CDS"/>
    <property type="molecule type" value="Genomic_DNA"/>
</dbReference>
<dbReference type="Proteomes" id="UP000030765">
    <property type="component" value="Unassembled WGS sequence"/>
</dbReference>
<reference evidence="3" key="2">
    <citation type="submission" date="2020-05" db="UniProtKB">
        <authorList>
            <consortium name="EnsemblMetazoa"/>
        </authorList>
    </citation>
    <scope>IDENTIFICATION</scope>
</reference>
<keyword evidence="4" id="KW-1185">Reference proteome</keyword>